<name>A0A1I7NJK3_9BACT</name>
<evidence type="ECO:0000313" key="2">
    <source>
        <dbReference type="EMBL" id="SFV34807.1"/>
    </source>
</evidence>
<dbReference type="CDD" id="cd24006">
    <property type="entry name" value="ASKHA_NBD_PPX_GppA"/>
    <property type="match status" value="1"/>
</dbReference>
<gene>
    <name evidence="2" type="ORF">SAMN05660895_2092</name>
</gene>
<reference evidence="3" key="1">
    <citation type="submission" date="2016-10" db="EMBL/GenBank/DDBJ databases">
        <authorList>
            <person name="Varghese N."/>
            <person name="Submissions S."/>
        </authorList>
    </citation>
    <scope>NUCLEOTIDE SEQUENCE [LARGE SCALE GENOMIC DNA]</scope>
    <source>
        <strain evidence="3">DSM 14807</strain>
    </source>
</reference>
<dbReference type="Proteomes" id="UP000199537">
    <property type="component" value="Unassembled WGS sequence"/>
</dbReference>
<dbReference type="RefSeq" id="WP_245759965.1">
    <property type="nucleotide sequence ID" value="NZ_FPCJ01000001.1"/>
</dbReference>
<dbReference type="PANTHER" id="PTHR30005">
    <property type="entry name" value="EXOPOLYPHOSPHATASE"/>
    <property type="match status" value="1"/>
</dbReference>
<dbReference type="SUPFAM" id="SSF53067">
    <property type="entry name" value="Actin-like ATPase domain"/>
    <property type="match status" value="2"/>
</dbReference>
<dbReference type="InterPro" id="IPR003695">
    <property type="entry name" value="Ppx_GppA_N"/>
</dbReference>
<dbReference type="InterPro" id="IPR050273">
    <property type="entry name" value="GppA/Ppx_hydrolase"/>
</dbReference>
<dbReference type="GO" id="GO:0016462">
    <property type="term" value="F:pyrophosphatase activity"/>
    <property type="evidence" value="ECO:0007669"/>
    <property type="project" value="TreeGrafter"/>
</dbReference>
<dbReference type="PANTHER" id="PTHR30005:SF0">
    <property type="entry name" value="RETROGRADE REGULATION PROTEIN 2"/>
    <property type="match status" value="1"/>
</dbReference>
<evidence type="ECO:0000259" key="1">
    <source>
        <dbReference type="Pfam" id="PF02541"/>
    </source>
</evidence>
<dbReference type="STRING" id="1393122.SAMN05660895_2092"/>
<protein>
    <submittedName>
        <fullName evidence="2">Exopolyphosphatase / guanosine-5'-triphosphate,3'-diphosphate pyrophosphatase</fullName>
    </submittedName>
</protein>
<keyword evidence="3" id="KW-1185">Reference proteome</keyword>
<dbReference type="InterPro" id="IPR043129">
    <property type="entry name" value="ATPase_NBD"/>
</dbReference>
<dbReference type="Pfam" id="PF02541">
    <property type="entry name" value="Ppx-GppA"/>
    <property type="match status" value="1"/>
</dbReference>
<feature type="domain" description="Ppx/GppA phosphatase N-terminal" evidence="1">
    <location>
        <begin position="40"/>
        <end position="286"/>
    </location>
</feature>
<dbReference type="EMBL" id="FPCJ01000001">
    <property type="protein sequence ID" value="SFV34807.1"/>
    <property type="molecule type" value="Genomic_DNA"/>
</dbReference>
<dbReference type="Gene3D" id="3.30.420.40">
    <property type="match status" value="1"/>
</dbReference>
<sequence>MIKLAAIDVGSNAARLLIKEVRPVSRNGVDFIKLNLVRVPLRLGFDVFETGVISDERIAHLIDTIRAYQLLMNIYEVNHYIACATSAMRDAANGEQVIARVREQTGISLQIISGQQEASLIFENHIAEHLSKSKSYLYVDVGGGSTEISLFSKQKQVFTASFNIGTIRLLHQQITDAQWDELKLFLKKNIKARKLIIIGSGGNINKIFSLSKTKPGKPLSIDLLKSYYRRFKQMTVEERMHRYQMREDRADVIVPALEIYLNIMRWSGAEEILVPQIGLADGLIDHLYRQLNNESDKGK</sequence>
<accession>A0A1I7NJK3</accession>
<dbReference type="AlphaFoldDB" id="A0A1I7NJK3"/>
<dbReference type="Gene3D" id="3.30.420.150">
    <property type="entry name" value="Exopolyphosphatase. Domain 2"/>
    <property type="match status" value="1"/>
</dbReference>
<proteinExistence type="predicted"/>
<organism evidence="2 3">
    <name type="scientific">Thermoflavifilum thermophilum</name>
    <dbReference type="NCBI Taxonomy" id="1393122"/>
    <lineage>
        <taxon>Bacteria</taxon>
        <taxon>Pseudomonadati</taxon>
        <taxon>Bacteroidota</taxon>
        <taxon>Chitinophagia</taxon>
        <taxon>Chitinophagales</taxon>
        <taxon>Chitinophagaceae</taxon>
        <taxon>Thermoflavifilum</taxon>
    </lineage>
</organism>
<evidence type="ECO:0000313" key="3">
    <source>
        <dbReference type="Proteomes" id="UP000199537"/>
    </source>
</evidence>